<name>A0ABR3L1E4_9TELE</name>
<comment type="caution">
    <text evidence="1">The sequence shown here is derived from an EMBL/GenBank/DDBJ whole genome shotgun (WGS) entry which is preliminary data.</text>
</comment>
<protein>
    <submittedName>
        <fullName evidence="1">Uncharacterized protein</fullName>
    </submittedName>
</protein>
<dbReference type="EMBL" id="JAYMGO010000144">
    <property type="protein sequence ID" value="KAL1246709.1"/>
    <property type="molecule type" value="Genomic_DNA"/>
</dbReference>
<sequence>MGGTSMQLVEVNQNTLVQWHNNRQKSRNCLCYSRVFSCLSPSLKRRSLFRLQNNYELNHNNQENCTSMCCQRAQRVRRSRGLLSQRHPHRPGAGYTHTTWSITADGTQYT</sequence>
<evidence type="ECO:0000313" key="1">
    <source>
        <dbReference type="EMBL" id="KAL1246709.1"/>
    </source>
</evidence>
<organism evidence="1 2">
    <name type="scientific">Cirrhinus molitorella</name>
    <name type="common">mud carp</name>
    <dbReference type="NCBI Taxonomy" id="172907"/>
    <lineage>
        <taxon>Eukaryota</taxon>
        <taxon>Metazoa</taxon>
        <taxon>Chordata</taxon>
        <taxon>Craniata</taxon>
        <taxon>Vertebrata</taxon>
        <taxon>Euteleostomi</taxon>
        <taxon>Actinopterygii</taxon>
        <taxon>Neopterygii</taxon>
        <taxon>Teleostei</taxon>
        <taxon>Ostariophysi</taxon>
        <taxon>Cypriniformes</taxon>
        <taxon>Cyprinidae</taxon>
        <taxon>Labeoninae</taxon>
        <taxon>Labeonini</taxon>
        <taxon>Cirrhinus</taxon>
    </lineage>
</organism>
<proteinExistence type="predicted"/>
<reference evidence="1 2" key="1">
    <citation type="submission" date="2023-09" db="EMBL/GenBank/DDBJ databases">
        <authorList>
            <person name="Wang M."/>
        </authorList>
    </citation>
    <scope>NUCLEOTIDE SEQUENCE [LARGE SCALE GENOMIC DNA]</scope>
    <source>
        <strain evidence="1">GT-2023</strain>
        <tissue evidence="1">Liver</tissue>
    </source>
</reference>
<dbReference type="Proteomes" id="UP001558613">
    <property type="component" value="Unassembled WGS sequence"/>
</dbReference>
<gene>
    <name evidence="1" type="ORF">QQF64_034361</name>
</gene>
<keyword evidence="2" id="KW-1185">Reference proteome</keyword>
<evidence type="ECO:0000313" key="2">
    <source>
        <dbReference type="Proteomes" id="UP001558613"/>
    </source>
</evidence>
<accession>A0ABR3L1E4</accession>